<evidence type="ECO:0000256" key="4">
    <source>
        <dbReference type="ARBA" id="ARBA00022679"/>
    </source>
</evidence>
<dbReference type="NCBIfam" id="TIGR00066">
    <property type="entry name" value="g_glut_trans"/>
    <property type="match status" value="1"/>
</dbReference>
<feature type="binding site" evidence="10">
    <location>
        <begin position="502"/>
        <end position="503"/>
    </location>
    <ligand>
        <name>L-glutamate</name>
        <dbReference type="ChEBI" id="CHEBI:29985"/>
    </ligand>
</feature>
<dbReference type="GO" id="GO:0036374">
    <property type="term" value="F:glutathione hydrolase activity"/>
    <property type="evidence" value="ECO:0007669"/>
    <property type="project" value="UniProtKB-UniRule"/>
</dbReference>
<feature type="region of interest" description="Disordered" evidence="12">
    <location>
        <begin position="46"/>
        <end position="65"/>
    </location>
</feature>
<dbReference type="EC" id="2.3.2.2" evidence="11"/>
<evidence type="ECO:0000256" key="2">
    <source>
        <dbReference type="ARBA" id="ARBA00001089"/>
    </source>
</evidence>
<feature type="active site" description="Nucleophile" evidence="9">
    <location>
        <position position="437"/>
    </location>
</feature>
<dbReference type="SUPFAM" id="SSF56235">
    <property type="entry name" value="N-terminal nucleophile aminohydrolases (Ntn hydrolases)"/>
    <property type="match status" value="1"/>
</dbReference>
<dbReference type="Gene3D" id="3.60.20.40">
    <property type="match status" value="1"/>
</dbReference>
<name>A0AAP4BUT6_9CORY</name>
<dbReference type="PROSITE" id="PS51257">
    <property type="entry name" value="PROKAR_LIPOPROTEIN"/>
    <property type="match status" value="1"/>
</dbReference>
<dbReference type="RefSeq" id="WP_239211653.1">
    <property type="nucleotide sequence ID" value="NZ_JAKRDM010000005.1"/>
</dbReference>
<feature type="region of interest" description="Disordered" evidence="12">
    <location>
        <begin position="483"/>
        <end position="505"/>
    </location>
</feature>
<dbReference type="AlphaFoldDB" id="A0AAP4BUT6"/>
<dbReference type="EC" id="3.4.19.13" evidence="11"/>
<gene>
    <name evidence="14" type="primary">ggt</name>
    <name evidence="14" type="ORF">QPX54_04185</name>
</gene>
<keyword evidence="5 11" id="KW-0378">Hydrolase</keyword>
<feature type="binding site" evidence="10">
    <location>
        <position position="477"/>
    </location>
    <ligand>
        <name>L-glutamate</name>
        <dbReference type="ChEBI" id="CHEBI:29985"/>
    </ligand>
</feature>
<dbReference type="Proteomes" id="UP001226160">
    <property type="component" value="Unassembled WGS sequence"/>
</dbReference>
<evidence type="ECO:0000256" key="11">
    <source>
        <dbReference type="RuleBase" id="RU368036"/>
    </source>
</evidence>
<dbReference type="PANTHER" id="PTHR43199:SF1">
    <property type="entry name" value="GLUTATHIONE HYDROLASE PROENZYME"/>
    <property type="match status" value="1"/>
</dbReference>
<sequence>MLYRSLLALVVPASLVLASCTTTNEKETHESTPAQTANDCAVTDHDLEQSGASGDSVDDIGQSPEIGTGYREGLQAVESTDYAVATANPLASQLACEILAQGGNAADAVVTAQLVLGLAEPQSSGIGGGGYFVYYDAETAKITTIDGRETAPHAADENYLRYIDEIEQSEPLPDARSSGRSIGVPGTIAALEQLHEQFGKNEWATNFDPAIELAENGFEISPRMHQSVADAAENLANDPAAREYFLTRENQAKPVGELLKNSEYAHTLARIAKEGSSAFYEGEIAQAIVDTVNRENEQLTSGKMSMEDLASYAPVEREPLCAPYREKTICGMPPSSSGGTAVVSAMGILDHFELPTDGELNAEIIHLVSEAERLAYADRDAYVADPAFVPQPQDIVDPDYLASRAELIDAKHSMGTAQAGELSVPASPGAEVNEHGTTHISVIDKEGNAASATTSIEAAFGSFHMTNGFLLNNQLTDFSADPIADDGTPAANRVEGSKRPRSSMSPTLVLDADKNVEIALGSPGGSLIIQYLIAALVRMIDAGMDPQEAANAVNYGAMNKDETQIGSEHPSVNEDLEVISQLEEMGHTVELTERTSGLSILQKTDKGIIGGVDPRREGVVLGK</sequence>
<dbReference type="PRINTS" id="PR01210">
    <property type="entry name" value="GGTRANSPTASE"/>
</dbReference>
<feature type="chain" id="PRO_5042824898" description="Glutathione hydrolase proenzyme" evidence="13">
    <location>
        <begin position="19"/>
        <end position="623"/>
    </location>
</feature>
<evidence type="ECO:0000256" key="9">
    <source>
        <dbReference type="PIRSR" id="PIRSR600101-1"/>
    </source>
</evidence>
<accession>A0AAP4BUT6</accession>
<keyword evidence="4 11" id="KW-0808">Transferase</keyword>
<keyword evidence="7 11" id="KW-0012">Acyltransferase</keyword>
<evidence type="ECO:0000256" key="13">
    <source>
        <dbReference type="SAM" id="SignalP"/>
    </source>
</evidence>
<dbReference type="InterPro" id="IPR029055">
    <property type="entry name" value="Ntn_hydrolases_N"/>
</dbReference>
<evidence type="ECO:0000256" key="5">
    <source>
        <dbReference type="ARBA" id="ARBA00022801"/>
    </source>
</evidence>
<keyword evidence="11" id="KW-0317">Glutathione biosynthesis</keyword>
<comment type="catalytic activity">
    <reaction evidence="2 11">
        <text>glutathione + H2O = L-cysteinylglycine + L-glutamate</text>
        <dbReference type="Rhea" id="RHEA:28807"/>
        <dbReference type="ChEBI" id="CHEBI:15377"/>
        <dbReference type="ChEBI" id="CHEBI:29985"/>
        <dbReference type="ChEBI" id="CHEBI:57925"/>
        <dbReference type="ChEBI" id="CHEBI:61694"/>
        <dbReference type="EC" id="3.4.19.13"/>
    </reaction>
</comment>
<comment type="PTM">
    <text evidence="11">Cleaved by autocatalysis into a large and a small subunit.</text>
</comment>
<evidence type="ECO:0000256" key="6">
    <source>
        <dbReference type="ARBA" id="ARBA00023145"/>
    </source>
</evidence>
<dbReference type="GO" id="GO:0006750">
    <property type="term" value="P:glutathione biosynthetic process"/>
    <property type="evidence" value="ECO:0007669"/>
    <property type="project" value="UniProtKB-KW"/>
</dbReference>
<keyword evidence="13" id="KW-0732">Signal</keyword>
<evidence type="ECO:0000256" key="12">
    <source>
        <dbReference type="SAM" id="MobiDB-lite"/>
    </source>
</evidence>
<dbReference type="EMBL" id="JASNVP010000003">
    <property type="protein sequence ID" value="MDK4325714.1"/>
    <property type="molecule type" value="Genomic_DNA"/>
</dbReference>
<dbReference type="InterPro" id="IPR000101">
    <property type="entry name" value="GGT_peptidase"/>
</dbReference>
<dbReference type="Gene3D" id="1.10.246.130">
    <property type="match status" value="1"/>
</dbReference>
<evidence type="ECO:0000313" key="15">
    <source>
        <dbReference type="Proteomes" id="UP001226160"/>
    </source>
</evidence>
<dbReference type="InterPro" id="IPR051792">
    <property type="entry name" value="GGT_bact"/>
</dbReference>
<dbReference type="InterPro" id="IPR043138">
    <property type="entry name" value="GGT_lsub"/>
</dbReference>
<dbReference type="GO" id="GO:0006751">
    <property type="term" value="P:glutathione catabolic process"/>
    <property type="evidence" value="ECO:0007669"/>
    <property type="project" value="UniProtKB-UniRule"/>
</dbReference>
<evidence type="ECO:0000256" key="7">
    <source>
        <dbReference type="ARBA" id="ARBA00023315"/>
    </source>
</evidence>
<dbReference type="Pfam" id="PF01019">
    <property type="entry name" value="G_glu_transpept"/>
    <property type="match status" value="1"/>
</dbReference>
<feature type="binding site" evidence="10">
    <location>
        <position position="525"/>
    </location>
    <ligand>
        <name>L-glutamate</name>
        <dbReference type="ChEBI" id="CHEBI:29985"/>
    </ligand>
</feature>
<evidence type="ECO:0000256" key="3">
    <source>
        <dbReference type="ARBA" id="ARBA00009381"/>
    </source>
</evidence>
<evidence type="ECO:0000313" key="14">
    <source>
        <dbReference type="EMBL" id="MDK4325714.1"/>
    </source>
</evidence>
<comment type="subunit">
    <text evidence="11">This enzyme consists of two polypeptide chains, which are synthesized in precursor form from a single polypeptide.</text>
</comment>
<dbReference type="PANTHER" id="PTHR43199">
    <property type="entry name" value="GLUTATHIONE HYDROLASE"/>
    <property type="match status" value="1"/>
</dbReference>
<reference evidence="14" key="1">
    <citation type="submission" date="2023-05" db="EMBL/GenBank/DDBJ databases">
        <title>Metabolic capabilities are highly conserved among human nasal-associated Corynebacterium species in pangenomic analyses.</title>
        <authorList>
            <person name="Tran T.H."/>
            <person name="Roberts A.Q."/>
            <person name="Escapa I.F."/>
            <person name="Gao W."/>
            <person name="Conlan S."/>
            <person name="Kong H."/>
            <person name="Segre J.A."/>
            <person name="Kelly M.S."/>
            <person name="Lemon K.P."/>
        </authorList>
    </citation>
    <scope>NUCLEOTIDE SEQUENCE</scope>
    <source>
        <strain evidence="14">KPL2654</strain>
    </source>
</reference>
<feature type="binding site" evidence="10">
    <location>
        <position position="148"/>
    </location>
    <ligand>
        <name>L-glutamate</name>
        <dbReference type="ChEBI" id="CHEBI:29985"/>
    </ligand>
</feature>
<evidence type="ECO:0000256" key="1">
    <source>
        <dbReference type="ARBA" id="ARBA00001049"/>
    </source>
</evidence>
<dbReference type="InterPro" id="IPR043137">
    <property type="entry name" value="GGT_ssub_C"/>
</dbReference>
<proteinExistence type="inferred from homology"/>
<protein>
    <recommendedName>
        <fullName evidence="11">Glutathione hydrolase proenzyme</fullName>
        <ecNumber evidence="11">2.3.2.2</ecNumber>
        <ecNumber evidence="11">3.4.19.13</ecNumber>
    </recommendedName>
    <component>
        <recommendedName>
            <fullName evidence="11">Glutathione hydrolase large chain</fullName>
        </recommendedName>
    </component>
    <component>
        <recommendedName>
            <fullName evidence="11">Glutathione hydrolase small chain</fullName>
        </recommendedName>
    </component>
</protein>
<comment type="caution">
    <text evidence="14">The sequence shown here is derived from an EMBL/GenBank/DDBJ whole genome shotgun (WGS) entry which is preliminary data.</text>
</comment>
<evidence type="ECO:0000256" key="8">
    <source>
        <dbReference type="ARBA" id="ARBA00047417"/>
    </source>
</evidence>
<comment type="catalytic activity">
    <reaction evidence="8 11">
        <text>an N-terminal (5-L-glutamyl)-[peptide] + an alpha-amino acid = 5-L-glutamyl amino acid + an N-terminal L-alpha-aminoacyl-[peptide]</text>
        <dbReference type="Rhea" id="RHEA:23904"/>
        <dbReference type="Rhea" id="RHEA-COMP:9780"/>
        <dbReference type="Rhea" id="RHEA-COMP:9795"/>
        <dbReference type="ChEBI" id="CHEBI:77644"/>
        <dbReference type="ChEBI" id="CHEBI:78597"/>
        <dbReference type="ChEBI" id="CHEBI:78599"/>
        <dbReference type="ChEBI" id="CHEBI:78608"/>
        <dbReference type="EC" id="2.3.2.2"/>
    </reaction>
</comment>
<organism evidence="14 15">
    <name type="scientific">Corynebacterium propinquum</name>
    <dbReference type="NCBI Taxonomy" id="43769"/>
    <lineage>
        <taxon>Bacteria</taxon>
        <taxon>Bacillati</taxon>
        <taxon>Actinomycetota</taxon>
        <taxon>Actinomycetes</taxon>
        <taxon>Mycobacteriales</taxon>
        <taxon>Corynebacteriaceae</taxon>
        <taxon>Corynebacterium</taxon>
    </lineage>
</organism>
<evidence type="ECO:0000256" key="10">
    <source>
        <dbReference type="PIRSR" id="PIRSR600101-2"/>
    </source>
</evidence>
<comment type="pathway">
    <text evidence="11">Sulfur metabolism; glutathione metabolism.</text>
</comment>
<keyword evidence="6 11" id="KW-0865">Zymogen</keyword>
<comment type="similarity">
    <text evidence="3 11">Belongs to the gamma-glutamyltransferase family.</text>
</comment>
<feature type="signal peptide" evidence="13">
    <location>
        <begin position="1"/>
        <end position="18"/>
    </location>
</feature>
<dbReference type="GO" id="GO:0103068">
    <property type="term" value="F:leukotriene C4 gamma-glutamyl transferase activity"/>
    <property type="evidence" value="ECO:0007669"/>
    <property type="project" value="UniProtKB-EC"/>
</dbReference>
<comment type="catalytic activity">
    <reaction evidence="1 11">
        <text>an S-substituted glutathione + H2O = an S-substituted L-cysteinylglycine + L-glutamate</text>
        <dbReference type="Rhea" id="RHEA:59468"/>
        <dbReference type="ChEBI" id="CHEBI:15377"/>
        <dbReference type="ChEBI" id="CHEBI:29985"/>
        <dbReference type="ChEBI" id="CHEBI:90779"/>
        <dbReference type="ChEBI" id="CHEBI:143103"/>
        <dbReference type="EC" id="3.4.19.13"/>
    </reaction>
</comment>